<dbReference type="PANTHER" id="PTHR36172:SF1">
    <property type="entry name" value="RESOLVASE-RELATED"/>
    <property type="match status" value="1"/>
</dbReference>
<dbReference type="AlphaFoldDB" id="A0A080ZFT7"/>
<protein>
    <recommendedName>
        <fullName evidence="3">Cas12f1-like TNB domain-containing protein</fullName>
    </recommendedName>
</protein>
<evidence type="ECO:0000313" key="5">
    <source>
        <dbReference type="Proteomes" id="UP000028582"/>
    </source>
</evidence>
<accession>A0A080ZFT7</accession>
<reference evidence="4 5" key="1">
    <citation type="submission" date="2013-11" db="EMBL/GenBank/DDBJ databases">
        <title>The Genome Sequence of Phytophthora parasitica P1976.</title>
        <authorList>
            <consortium name="The Broad Institute Genomics Platform"/>
            <person name="Russ C."/>
            <person name="Tyler B."/>
            <person name="Panabieres F."/>
            <person name="Shan W."/>
            <person name="Tripathy S."/>
            <person name="Grunwald N."/>
            <person name="Machado M."/>
            <person name="Johnson C.S."/>
            <person name="Walker B."/>
            <person name="Young S."/>
            <person name="Zeng Q."/>
            <person name="Gargeya S."/>
            <person name="Fitzgerald M."/>
            <person name="Haas B."/>
            <person name="Abouelleil A."/>
            <person name="Allen A.W."/>
            <person name="Alvarado L."/>
            <person name="Arachchi H.M."/>
            <person name="Berlin A.M."/>
            <person name="Chapman S.B."/>
            <person name="Gainer-Dewar J."/>
            <person name="Goldberg J."/>
            <person name="Griggs A."/>
            <person name="Gujja S."/>
            <person name="Hansen M."/>
            <person name="Howarth C."/>
            <person name="Imamovic A."/>
            <person name="Ireland A."/>
            <person name="Larimer J."/>
            <person name="McCowan C."/>
            <person name="Murphy C."/>
            <person name="Pearson M."/>
            <person name="Poon T.W."/>
            <person name="Priest M."/>
            <person name="Roberts A."/>
            <person name="Saif S."/>
            <person name="Shea T."/>
            <person name="Sisk P."/>
            <person name="Sykes S."/>
            <person name="Wortman J."/>
            <person name="Nusbaum C."/>
            <person name="Birren B."/>
        </authorList>
    </citation>
    <scope>NUCLEOTIDE SEQUENCE [LARGE SCALE GENOMIC DNA]</scope>
    <source>
        <strain evidence="4 5">P1976</strain>
    </source>
</reference>
<feature type="region of interest" description="Disordered" evidence="2">
    <location>
        <begin position="33"/>
        <end position="56"/>
    </location>
</feature>
<dbReference type="EMBL" id="ANJA01003184">
    <property type="protein sequence ID" value="ETO65498.1"/>
    <property type="molecule type" value="Genomic_DNA"/>
</dbReference>
<sequence>MICIAFQIKERSPFYNPHRQSQVKMKRTVTYKDDDFVPDSGGESVPKKRKKKRREKTDLLHPSVWFKQEIARVLWMPRKTDLVSVRKPWRSRKKRRVRLCQRKKRKRTKKHGRRHERRTPAFARDRVPESQQLLEPLLTSWFDVDNLAQATPQSGWRTTSVPVAHRYHEIAEDLQELDIEYEEFFNSVIKIRLFPTKGHKEKPDQMFAAQRVIYNKMVAWSREDRTKRLTSRDKAVKMTMKAFGLKYRPIAKLGTMAEYFRNKRGLGRSMQVQNEVRESAYRDFMKATKSSIASKFAPSNSIEITARSFNVVEQHDQTALRFHPTFLGFNKNDGIAIHEDLPALTTSVRLQRLREREYYLIVPRKKELSRSKTERVCAIDRGYRNFVTVYDPDGPAFSVKDAHNVLKKKFEAVDAMKFMLAVKDNVCKDRHRDKVRTKMKKGRKSEEHRLRYLLRRRMRFTSRKAARCVNDLHQKLSCWLSENYHTVLLPSFQTQEMVLKPLNEVASDATPATGSEEDNATIKKRKMRSPTARALMAQAHFKFKQLLKYKMKRTGGRVVDCEEQYTSKTCSRCGVVKDNLGGDRVFRCTSCHAVLHRDVSAAKNILHKNISLLA</sequence>
<dbReference type="NCBIfam" id="NF040570">
    <property type="entry name" value="guided_TnpB"/>
    <property type="match status" value="1"/>
</dbReference>
<dbReference type="OrthoDB" id="120746at2759"/>
<proteinExistence type="predicted"/>
<dbReference type="InterPro" id="IPR051491">
    <property type="entry name" value="Recombinase/Transposase-rel"/>
</dbReference>
<evidence type="ECO:0000256" key="2">
    <source>
        <dbReference type="SAM" id="MobiDB-lite"/>
    </source>
</evidence>
<evidence type="ECO:0000256" key="1">
    <source>
        <dbReference type="ARBA" id="ARBA00023125"/>
    </source>
</evidence>
<dbReference type="Proteomes" id="UP000028582">
    <property type="component" value="Unassembled WGS sequence"/>
</dbReference>
<gene>
    <name evidence="4" type="ORF">F444_17206</name>
</gene>
<feature type="domain" description="Cas12f1-like TNB" evidence="3">
    <location>
        <begin position="540"/>
        <end position="605"/>
    </location>
</feature>
<evidence type="ECO:0000259" key="3">
    <source>
        <dbReference type="Pfam" id="PF07282"/>
    </source>
</evidence>
<name>A0A080ZFT7_PHYNI</name>
<dbReference type="GO" id="GO:0003677">
    <property type="term" value="F:DNA binding"/>
    <property type="evidence" value="ECO:0007669"/>
    <property type="project" value="UniProtKB-KW"/>
</dbReference>
<dbReference type="Pfam" id="PF07282">
    <property type="entry name" value="Cas12f1-like_TNB"/>
    <property type="match status" value="1"/>
</dbReference>
<organism evidence="4 5">
    <name type="scientific">Phytophthora nicotianae P1976</name>
    <dbReference type="NCBI Taxonomy" id="1317066"/>
    <lineage>
        <taxon>Eukaryota</taxon>
        <taxon>Sar</taxon>
        <taxon>Stramenopiles</taxon>
        <taxon>Oomycota</taxon>
        <taxon>Peronosporomycetes</taxon>
        <taxon>Peronosporales</taxon>
        <taxon>Peronosporaceae</taxon>
        <taxon>Phytophthora</taxon>
    </lineage>
</organism>
<dbReference type="PANTHER" id="PTHR36172">
    <property type="match status" value="1"/>
</dbReference>
<dbReference type="InterPro" id="IPR010095">
    <property type="entry name" value="Cas12f1-like_TNB"/>
</dbReference>
<evidence type="ECO:0000313" key="4">
    <source>
        <dbReference type="EMBL" id="ETO65498.1"/>
    </source>
</evidence>
<keyword evidence="1" id="KW-0238">DNA-binding</keyword>
<comment type="caution">
    <text evidence="4">The sequence shown here is derived from an EMBL/GenBank/DDBJ whole genome shotgun (WGS) entry which is preliminary data.</text>
</comment>